<dbReference type="Gene3D" id="2.60.410.10">
    <property type="entry name" value="D-Ala-D-Ala carboxypeptidase, C-terminal domain"/>
    <property type="match status" value="1"/>
</dbReference>
<keyword evidence="18" id="KW-1185">Reference proteome</keyword>
<accession>A0A2K9LND3</accession>
<dbReference type="InterPro" id="IPR015956">
    <property type="entry name" value="Peniciliin-bd_prot_C_sf"/>
</dbReference>
<dbReference type="SUPFAM" id="SSF69189">
    <property type="entry name" value="Penicillin-binding protein associated domain"/>
    <property type="match status" value="1"/>
</dbReference>
<dbReference type="PRINTS" id="PR00725">
    <property type="entry name" value="DADACBPTASE1"/>
</dbReference>
<dbReference type="EC" id="3.4.16.4" evidence="4"/>
<dbReference type="AlphaFoldDB" id="A0A2K9LND3"/>
<comment type="catalytic activity">
    <reaction evidence="12">
        <text>Preferential cleavage: (Ac)2-L-Lys-D-Ala-|-D-Ala. Also transpeptidation of peptidyl-alanyl moieties that are N-acyl substituents of D-alanine.</text>
        <dbReference type="EC" id="3.4.16.4"/>
    </reaction>
</comment>
<feature type="domain" description="Peptidase S11 D-Ala-D-Ala carboxypeptidase A C-terminal" evidence="16">
    <location>
        <begin position="282"/>
        <end position="372"/>
    </location>
</feature>
<dbReference type="SMART" id="SM00936">
    <property type="entry name" value="PBP5_C"/>
    <property type="match status" value="1"/>
</dbReference>
<feature type="active site" description="Acyl-ester intermediate" evidence="13">
    <location>
        <position position="70"/>
    </location>
</feature>
<dbReference type="PANTHER" id="PTHR21581:SF6">
    <property type="entry name" value="TRAFFICKING PROTEIN PARTICLE COMPLEX SUBUNIT 12"/>
    <property type="match status" value="1"/>
</dbReference>
<dbReference type="Gene3D" id="3.40.710.10">
    <property type="entry name" value="DD-peptidase/beta-lactamase superfamily"/>
    <property type="match status" value="1"/>
</dbReference>
<evidence type="ECO:0000256" key="12">
    <source>
        <dbReference type="ARBA" id="ARBA00034000"/>
    </source>
</evidence>
<dbReference type="GO" id="GO:0008360">
    <property type="term" value="P:regulation of cell shape"/>
    <property type="evidence" value="ECO:0007669"/>
    <property type="project" value="UniProtKB-KW"/>
</dbReference>
<feature type="active site" description="Proton acceptor" evidence="13">
    <location>
        <position position="73"/>
    </location>
</feature>
<evidence type="ECO:0000256" key="1">
    <source>
        <dbReference type="ARBA" id="ARBA00003217"/>
    </source>
</evidence>
<dbReference type="Pfam" id="PF07943">
    <property type="entry name" value="PBP5_C"/>
    <property type="match status" value="1"/>
</dbReference>
<dbReference type="GO" id="GO:0009252">
    <property type="term" value="P:peptidoglycan biosynthetic process"/>
    <property type="evidence" value="ECO:0007669"/>
    <property type="project" value="UniProtKB-UniPathway"/>
</dbReference>
<dbReference type="SUPFAM" id="SSF56601">
    <property type="entry name" value="beta-lactamase/transpeptidase-like"/>
    <property type="match status" value="1"/>
</dbReference>
<dbReference type="GO" id="GO:0009002">
    <property type="term" value="F:serine-type D-Ala-D-Ala carboxypeptidase activity"/>
    <property type="evidence" value="ECO:0007669"/>
    <property type="project" value="UniProtKB-EC"/>
</dbReference>
<protein>
    <recommendedName>
        <fullName evidence="4">serine-type D-Ala-D-Ala carboxypeptidase</fullName>
        <ecNumber evidence="4">3.4.16.4</ecNumber>
    </recommendedName>
</protein>
<dbReference type="GO" id="GO:0071555">
    <property type="term" value="P:cell wall organization"/>
    <property type="evidence" value="ECO:0007669"/>
    <property type="project" value="UniProtKB-KW"/>
</dbReference>
<evidence type="ECO:0000256" key="3">
    <source>
        <dbReference type="ARBA" id="ARBA00007164"/>
    </source>
</evidence>
<keyword evidence="5 17" id="KW-0121">Carboxypeptidase</keyword>
<evidence type="ECO:0000256" key="2">
    <source>
        <dbReference type="ARBA" id="ARBA00004752"/>
    </source>
</evidence>
<dbReference type="UniPathway" id="UPA00219"/>
<evidence type="ECO:0000256" key="13">
    <source>
        <dbReference type="PIRSR" id="PIRSR618044-1"/>
    </source>
</evidence>
<evidence type="ECO:0000259" key="16">
    <source>
        <dbReference type="SMART" id="SM00936"/>
    </source>
</evidence>
<dbReference type="Pfam" id="PF00768">
    <property type="entry name" value="Peptidase_S11"/>
    <property type="match status" value="1"/>
</dbReference>
<organism evidence="17 18">
    <name type="scientific">Ketobacter alkanivorans</name>
    <dbReference type="NCBI Taxonomy" id="1917421"/>
    <lineage>
        <taxon>Bacteria</taxon>
        <taxon>Pseudomonadati</taxon>
        <taxon>Pseudomonadota</taxon>
        <taxon>Gammaproteobacteria</taxon>
        <taxon>Pseudomonadales</taxon>
        <taxon>Ketobacteraceae</taxon>
        <taxon>Ketobacter</taxon>
    </lineage>
</organism>
<proteinExistence type="inferred from homology"/>
<dbReference type="GO" id="GO:0006508">
    <property type="term" value="P:proteolysis"/>
    <property type="evidence" value="ECO:0007669"/>
    <property type="project" value="UniProtKB-KW"/>
</dbReference>
<evidence type="ECO:0000256" key="4">
    <source>
        <dbReference type="ARBA" id="ARBA00012448"/>
    </source>
</evidence>
<dbReference type="RefSeq" id="WP_101895254.1">
    <property type="nucleotide sequence ID" value="NZ_CP022684.1"/>
</dbReference>
<keyword evidence="8 17" id="KW-0378">Hydrolase</keyword>
<keyword evidence="6" id="KW-0645">Protease</keyword>
<comment type="function">
    <text evidence="1">Removes C-terminal D-alanyl residues from sugar-peptide cell wall precursors.</text>
</comment>
<evidence type="ECO:0000256" key="15">
    <source>
        <dbReference type="RuleBase" id="RU004016"/>
    </source>
</evidence>
<evidence type="ECO:0000256" key="7">
    <source>
        <dbReference type="ARBA" id="ARBA00022729"/>
    </source>
</evidence>
<comment type="pathway">
    <text evidence="2">Cell wall biogenesis; peptidoglycan biosynthesis.</text>
</comment>
<evidence type="ECO:0000256" key="9">
    <source>
        <dbReference type="ARBA" id="ARBA00022960"/>
    </source>
</evidence>
<reference evidence="18" key="1">
    <citation type="submission" date="2017-08" db="EMBL/GenBank/DDBJ databases">
        <title>Direct submision.</title>
        <authorList>
            <person name="Kim S.-J."/>
            <person name="Rhee S.-K."/>
        </authorList>
    </citation>
    <scope>NUCLEOTIDE SEQUENCE [LARGE SCALE GENOMIC DNA]</scope>
    <source>
        <strain evidence="18">GI5</strain>
    </source>
</reference>
<dbReference type="InterPro" id="IPR012338">
    <property type="entry name" value="Beta-lactam/transpept-like"/>
</dbReference>
<keyword evidence="11" id="KW-0961">Cell wall biogenesis/degradation</keyword>
<sequence>MTFTLVKHRGLLALIATLIISQFAAMNLWAAAPMIPAPPSLAAKSWILLDAKTGHIITEYNPDQKLPPASLTKMMTTYIASEQLASGNIRYEDMVRISEKAWRKGGSKMYIREGTEVKLEDLLRGIIIQSGNDASIAMAEYIAGSEDAFADLMNQTAFSLGMTNSHFKNATGWPAQDHYTTARDLSLLARAIINDHPEDYSIYSEKEFTYNNIRQPNRNSLLWQDDAVDGIKTGHTEEAGYCLVSSAVKDDMRLISVVMGTRSEKERAAESQKLITYGFRFYETVKSYDAQQELLQSEIWKGKSNTLKLGTEEAIWLTIPRGTAGDINAELEVPELLQAPITAGEKIGTLKLTLNGETIATKPLIALDSVEEGGLFKRLWHWILLMVKGLFS</sequence>
<keyword evidence="9" id="KW-0133">Cell shape</keyword>
<dbReference type="PANTHER" id="PTHR21581">
    <property type="entry name" value="D-ALANYL-D-ALANINE CARBOXYPEPTIDASE"/>
    <property type="match status" value="1"/>
</dbReference>
<evidence type="ECO:0000256" key="6">
    <source>
        <dbReference type="ARBA" id="ARBA00022670"/>
    </source>
</evidence>
<evidence type="ECO:0000313" key="17">
    <source>
        <dbReference type="EMBL" id="AUM13879.1"/>
    </source>
</evidence>
<evidence type="ECO:0000256" key="5">
    <source>
        <dbReference type="ARBA" id="ARBA00022645"/>
    </source>
</evidence>
<comment type="similarity">
    <text evidence="3 15">Belongs to the peptidase S11 family.</text>
</comment>
<feature type="active site" evidence="13">
    <location>
        <position position="130"/>
    </location>
</feature>
<dbReference type="InterPro" id="IPR012907">
    <property type="entry name" value="Peptidase_S11_C"/>
</dbReference>
<dbReference type="InterPro" id="IPR001967">
    <property type="entry name" value="Peptidase_S11_N"/>
</dbReference>
<dbReference type="InterPro" id="IPR018044">
    <property type="entry name" value="Peptidase_S11"/>
</dbReference>
<dbReference type="Proteomes" id="UP000235116">
    <property type="component" value="Chromosome"/>
</dbReference>
<evidence type="ECO:0000256" key="11">
    <source>
        <dbReference type="ARBA" id="ARBA00023316"/>
    </source>
</evidence>
<evidence type="ECO:0000256" key="8">
    <source>
        <dbReference type="ARBA" id="ARBA00022801"/>
    </source>
</evidence>
<evidence type="ECO:0000256" key="14">
    <source>
        <dbReference type="PIRSR" id="PIRSR618044-2"/>
    </source>
</evidence>
<evidence type="ECO:0000256" key="10">
    <source>
        <dbReference type="ARBA" id="ARBA00022984"/>
    </source>
</evidence>
<dbReference type="InterPro" id="IPR037167">
    <property type="entry name" value="Peptidase_S11_C_sf"/>
</dbReference>
<keyword evidence="7" id="KW-0732">Signal</keyword>
<evidence type="ECO:0000313" key="18">
    <source>
        <dbReference type="Proteomes" id="UP000235116"/>
    </source>
</evidence>
<gene>
    <name evidence="17" type="ORF">Kalk_16215</name>
</gene>
<name>A0A2K9LND3_9GAMM</name>
<dbReference type="KEGG" id="kak:Kalk_16215"/>
<keyword evidence="10" id="KW-0573">Peptidoglycan synthesis</keyword>
<dbReference type="EMBL" id="CP022684">
    <property type="protein sequence ID" value="AUM13879.1"/>
    <property type="molecule type" value="Genomic_DNA"/>
</dbReference>
<dbReference type="OrthoDB" id="9795979at2"/>
<feature type="binding site" evidence="14">
    <location>
        <position position="232"/>
    </location>
    <ligand>
        <name>substrate</name>
    </ligand>
</feature>